<evidence type="ECO:0000256" key="9">
    <source>
        <dbReference type="ARBA" id="ARBA00023242"/>
    </source>
</evidence>
<feature type="compositionally biased region" description="Basic and acidic residues" evidence="11">
    <location>
        <begin position="447"/>
        <end position="477"/>
    </location>
</feature>
<evidence type="ECO:0000313" key="14">
    <source>
        <dbReference type="Proteomes" id="UP000799438"/>
    </source>
</evidence>
<evidence type="ECO:0000256" key="11">
    <source>
        <dbReference type="SAM" id="MobiDB-lite"/>
    </source>
</evidence>
<feature type="coiled-coil region" evidence="10">
    <location>
        <begin position="924"/>
        <end position="951"/>
    </location>
</feature>
<proteinExistence type="inferred from homology"/>
<dbReference type="GO" id="GO:0000724">
    <property type="term" value="P:double-strand break repair via homologous recombination"/>
    <property type="evidence" value="ECO:0007669"/>
    <property type="project" value="TreeGrafter"/>
</dbReference>
<name>A0A6A6AV34_9PEZI</name>
<dbReference type="AlphaFoldDB" id="A0A6A6AV34"/>
<feature type="compositionally biased region" description="Basic residues" evidence="11">
    <location>
        <begin position="1"/>
        <end position="10"/>
    </location>
</feature>
<sequence>MARVHVPSHKRTSDDFEEDIDGESADDAQAARAKRPRVEHSDESEPPETPVLPESYRSRSRENDGPSGAPLEHQPGSIVRVKLTNFVTYTAAEFNLGPSLNMIIGPNGTGKSTLVCAICLGLGWGPQHLGRAKELGEFVKHGAREAEIEIELAGGQQTRGRNPIIRRLIKKEGNKTSFSLNGSQSTAKEIARLCKSFSIQIDNLCQFLPQDRVVEFAALSPIQLLEHTQRAAAPEQMNEWHAQLKQMRSDQKQKQATTAAERETLANFQNRQNAQRADVERLQERQTLVAKVKAYENLRPLVHYRVIRTRHDEAKQRQNDAQAELRELEQEVAPILSALKDKQKYHQEVTKVAEQRRKLVLGAENRAGKLQSKHKELHGALEDLDKEKETERNADNERKAELKRVDGSIRTIQNQMKHEPPEFDAAAFNERIRERARAIRDLEAQEFDERQKRQEHERQLQPKESQRHRLHAERENLKSQQGQQANKLRGISKDTAVAWEWIQNNKQSLRGEVFGPPIISCSVQDPRYASAVETFMQKGDYLAFTCTNRQDFNMLGRKFSQEMNLRDFHLKEAIKPMSHWRGQVSNEHLQHCGLSGWLIDFISGPEPVLSALCDTRGIHRTGVTLHEHNDEQYERLLQSPISQWVAGRAAYSVSRRREYGAGAVSTTVRELRAAMYWTNQPVDTGRDRELVAKTNEISHDLEMLQGVINECRQKETELRQRKSEAQHEKDSIEHEKNALQKARADFEGLHTRLETQMTKRDSLRERGASTRRRLYDIEAKADNMALRKSQAALDYSTSVQMLLKVYNDMLEVELIRAEAQSEVEILEARNEDVTQTLETRKQEVNALKQEVKQIRGQARRLVEEVKRIQEERSEEEEELVQDIQETISEEDLESEIESFRGRLGLLHDGNPHVIAQYEKRARDIGKLEDKLRGMDAELEELQQEIDSIKAQWEPELDALVQKISDAFSFNFNKIGCAGQVGIYKAEDFDQWAIQIQVKFREQEQLSLLDSHRQSGGERAVSTIFYLMALQSLARSPFRVVDEINQGMDPRNERMVHERMVDIACQEHTSQYFLITPKLLHGLRFHPRMKVHCIASGEYMPEDYRRLDFRKLMDTALRVRGKA</sequence>
<comment type="similarity">
    <text evidence="3">Belongs to the SMC family. SMC5 subfamily.</text>
</comment>
<dbReference type="GO" id="GO:0005634">
    <property type="term" value="C:nucleus"/>
    <property type="evidence" value="ECO:0007669"/>
    <property type="project" value="UniProtKB-SubCell"/>
</dbReference>
<dbReference type="Proteomes" id="UP000799438">
    <property type="component" value="Unassembled WGS sequence"/>
</dbReference>
<evidence type="ECO:0000256" key="10">
    <source>
        <dbReference type="SAM" id="Coils"/>
    </source>
</evidence>
<keyword evidence="6" id="KW-0547">Nucleotide-binding</keyword>
<evidence type="ECO:0000256" key="1">
    <source>
        <dbReference type="ARBA" id="ARBA00004123"/>
    </source>
</evidence>
<keyword evidence="9" id="KW-0539">Nucleus</keyword>
<dbReference type="GO" id="GO:0005524">
    <property type="term" value="F:ATP binding"/>
    <property type="evidence" value="ECO:0007669"/>
    <property type="project" value="UniProtKB-KW"/>
</dbReference>
<comment type="subcellular location">
    <subcellularLocation>
        <location evidence="2">Chromosome</location>
    </subcellularLocation>
    <subcellularLocation>
        <location evidence="1">Nucleus</location>
    </subcellularLocation>
</comment>
<feature type="domain" description="RecF/RecN/SMC N-terminal" evidence="12">
    <location>
        <begin position="78"/>
        <end position="1075"/>
    </location>
</feature>
<evidence type="ECO:0000313" key="13">
    <source>
        <dbReference type="EMBL" id="KAF2135799.1"/>
    </source>
</evidence>
<evidence type="ECO:0000256" key="4">
    <source>
        <dbReference type="ARBA" id="ARBA00018687"/>
    </source>
</evidence>
<dbReference type="Gene3D" id="3.40.50.300">
    <property type="entry name" value="P-loop containing nucleotide triphosphate hydrolases"/>
    <property type="match status" value="2"/>
</dbReference>
<evidence type="ECO:0000256" key="2">
    <source>
        <dbReference type="ARBA" id="ARBA00004286"/>
    </source>
</evidence>
<accession>A0A6A6AV34</accession>
<evidence type="ECO:0000256" key="6">
    <source>
        <dbReference type="ARBA" id="ARBA00022741"/>
    </source>
</evidence>
<dbReference type="PANTHER" id="PTHR45916">
    <property type="entry name" value="STRUCTURAL MAINTENANCE OF CHROMOSOMES PROTEIN 5"/>
    <property type="match status" value="1"/>
</dbReference>
<dbReference type="Pfam" id="PF02463">
    <property type="entry name" value="SMC_N"/>
    <property type="match status" value="1"/>
</dbReference>
<feature type="region of interest" description="Disordered" evidence="11">
    <location>
        <begin position="382"/>
        <end position="404"/>
    </location>
</feature>
<gene>
    <name evidence="13" type="ORF">K452DRAFT_322848</name>
</gene>
<keyword evidence="8 10" id="KW-0175">Coiled coil</keyword>
<evidence type="ECO:0000256" key="3">
    <source>
        <dbReference type="ARBA" id="ARBA00010171"/>
    </source>
</evidence>
<feature type="coiled-coil region" evidence="10">
    <location>
        <begin position="708"/>
        <end position="745"/>
    </location>
</feature>
<protein>
    <recommendedName>
        <fullName evidence="4">Structural maintenance of chromosomes protein 5</fullName>
    </recommendedName>
</protein>
<dbReference type="FunFam" id="3.40.50.300:FF:001301">
    <property type="entry name" value="Structural maintenance of chromosomes 5"/>
    <property type="match status" value="1"/>
</dbReference>
<dbReference type="InterPro" id="IPR027417">
    <property type="entry name" value="P-loop_NTPase"/>
</dbReference>
<dbReference type="EMBL" id="ML995551">
    <property type="protein sequence ID" value="KAF2135799.1"/>
    <property type="molecule type" value="Genomic_DNA"/>
</dbReference>
<feature type="compositionally biased region" description="Acidic residues" evidence="11">
    <location>
        <begin position="15"/>
        <end position="26"/>
    </location>
</feature>
<feature type="coiled-coil region" evidence="10">
    <location>
        <begin position="809"/>
        <end position="893"/>
    </location>
</feature>
<organism evidence="13 14">
    <name type="scientific">Aplosporella prunicola CBS 121167</name>
    <dbReference type="NCBI Taxonomy" id="1176127"/>
    <lineage>
        <taxon>Eukaryota</taxon>
        <taxon>Fungi</taxon>
        <taxon>Dikarya</taxon>
        <taxon>Ascomycota</taxon>
        <taxon>Pezizomycotina</taxon>
        <taxon>Dothideomycetes</taxon>
        <taxon>Dothideomycetes incertae sedis</taxon>
        <taxon>Botryosphaeriales</taxon>
        <taxon>Aplosporellaceae</taxon>
        <taxon>Aplosporella</taxon>
    </lineage>
</organism>
<feature type="region of interest" description="Disordered" evidence="11">
    <location>
        <begin position="1"/>
        <end position="76"/>
    </location>
</feature>
<keyword evidence="7" id="KW-0067">ATP-binding</keyword>
<dbReference type="GeneID" id="54302061"/>
<evidence type="ECO:0000256" key="8">
    <source>
        <dbReference type="ARBA" id="ARBA00023054"/>
    </source>
</evidence>
<keyword evidence="14" id="KW-1185">Reference proteome</keyword>
<dbReference type="InterPro" id="IPR003395">
    <property type="entry name" value="RecF/RecN/SMC_N"/>
</dbReference>
<evidence type="ECO:0000256" key="5">
    <source>
        <dbReference type="ARBA" id="ARBA00022454"/>
    </source>
</evidence>
<dbReference type="SUPFAM" id="SSF52540">
    <property type="entry name" value="P-loop containing nucleoside triphosphate hydrolases"/>
    <property type="match status" value="1"/>
</dbReference>
<keyword evidence="5" id="KW-0158">Chromosome</keyword>
<evidence type="ECO:0000256" key="7">
    <source>
        <dbReference type="ARBA" id="ARBA00022840"/>
    </source>
</evidence>
<dbReference type="GO" id="GO:0003697">
    <property type="term" value="F:single-stranded DNA binding"/>
    <property type="evidence" value="ECO:0007669"/>
    <property type="project" value="TreeGrafter"/>
</dbReference>
<dbReference type="PANTHER" id="PTHR45916:SF1">
    <property type="entry name" value="STRUCTURAL MAINTENANCE OF CHROMOSOMES PROTEIN 5"/>
    <property type="match status" value="1"/>
</dbReference>
<feature type="region of interest" description="Disordered" evidence="11">
    <location>
        <begin position="447"/>
        <end position="488"/>
    </location>
</feature>
<reference evidence="13" key="1">
    <citation type="journal article" date="2020" name="Stud. Mycol.">
        <title>101 Dothideomycetes genomes: a test case for predicting lifestyles and emergence of pathogens.</title>
        <authorList>
            <person name="Haridas S."/>
            <person name="Albert R."/>
            <person name="Binder M."/>
            <person name="Bloem J."/>
            <person name="Labutti K."/>
            <person name="Salamov A."/>
            <person name="Andreopoulos B."/>
            <person name="Baker S."/>
            <person name="Barry K."/>
            <person name="Bills G."/>
            <person name="Bluhm B."/>
            <person name="Cannon C."/>
            <person name="Castanera R."/>
            <person name="Culley D."/>
            <person name="Daum C."/>
            <person name="Ezra D."/>
            <person name="Gonzalez J."/>
            <person name="Henrissat B."/>
            <person name="Kuo A."/>
            <person name="Liang C."/>
            <person name="Lipzen A."/>
            <person name="Lutzoni F."/>
            <person name="Magnuson J."/>
            <person name="Mondo S."/>
            <person name="Nolan M."/>
            <person name="Ohm R."/>
            <person name="Pangilinan J."/>
            <person name="Park H.-J."/>
            <person name="Ramirez L."/>
            <person name="Alfaro M."/>
            <person name="Sun H."/>
            <person name="Tritt A."/>
            <person name="Yoshinaga Y."/>
            <person name="Zwiers L.-H."/>
            <person name="Turgeon B."/>
            <person name="Goodwin S."/>
            <person name="Spatafora J."/>
            <person name="Crous P."/>
            <person name="Grigoriev I."/>
        </authorList>
    </citation>
    <scope>NUCLEOTIDE SEQUENCE</scope>
    <source>
        <strain evidence="13">CBS 121167</strain>
    </source>
</reference>
<dbReference type="RefSeq" id="XP_033391517.1">
    <property type="nucleotide sequence ID" value="XM_033544565.1"/>
</dbReference>
<evidence type="ECO:0000259" key="12">
    <source>
        <dbReference type="Pfam" id="PF02463"/>
    </source>
</evidence>
<dbReference type="GO" id="GO:0030915">
    <property type="term" value="C:Smc5-Smc6 complex"/>
    <property type="evidence" value="ECO:0007669"/>
    <property type="project" value="TreeGrafter"/>
</dbReference>
<dbReference type="OrthoDB" id="10254973at2759"/>